<dbReference type="AlphaFoldDB" id="A0A9D4X913"/>
<name>A0A9D4X913_PEA</name>
<reference evidence="1 2" key="1">
    <citation type="journal article" date="2022" name="Nat. Genet.">
        <title>Improved pea reference genome and pan-genome highlight genomic features and evolutionary characteristics.</title>
        <authorList>
            <person name="Yang T."/>
            <person name="Liu R."/>
            <person name="Luo Y."/>
            <person name="Hu S."/>
            <person name="Wang D."/>
            <person name="Wang C."/>
            <person name="Pandey M.K."/>
            <person name="Ge S."/>
            <person name="Xu Q."/>
            <person name="Li N."/>
            <person name="Li G."/>
            <person name="Huang Y."/>
            <person name="Saxena R.K."/>
            <person name="Ji Y."/>
            <person name="Li M."/>
            <person name="Yan X."/>
            <person name="He Y."/>
            <person name="Liu Y."/>
            <person name="Wang X."/>
            <person name="Xiang C."/>
            <person name="Varshney R.K."/>
            <person name="Ding H."/>
            <person name="Gao S."/>
            <person name="Zong X."/>
        </authorList>
    </citation>
    <scope>NUCLEOTIDE SEQUENCE [LARGE SCALE GENOMIC DNA]</scope>
    <source>
        <strain evidence="1 2">cv. Zhongwan 6</strain>
    </source>
</reference>
<dbReference type="Proteomes" id="UP001058974">
    <property type="component" value="Chromosome 4"/>
</dbReference>
<evidence type="ECO:0000313" key="1">
    <source>
        <dbReference type="EMBL" id="KAI5414445.1"/>
    </source>
</evidence>
<protein>
    <submittedName>
        <fullName evidence="1">Uncharacterized protein</fullName>
    </submittedName>
</protein>
<keyword evidence="2" id="KW-1185">Reference proteome</keyword>
<organism evidence="1 2">
    <name type="scientific">Pisum sativum</name>
    <name type="common">Garden pea</name>
    <name type="synonym">Lathyrus oleraceus</name>
    <dbReference type="NCBI Taxonomy" id="3888"/>
    <lineage>
        <taxon>Eukaryota</taxon>
        <taxon>Viridiplantae</taxon>
        <taxon>Streptophyta</taxon>
        <taxon>Embryophyta</taxon>
        <taxon>Tracheophyta</taxon>
        <taxon>Spermatophyta</taxon>
        <taxon>Magnoliopsida</taxon>
        <taxon>eudicotyledons</taxon>
        <taxon>Gunneridae</taxon>
        <taxon>Pentapetalae</taxon>
        <taxon>rosids</taxon>
        <taxon>fabids</taxon>
        <taxon>Fabales</taxon>
        <taxon>Fabaceae</taxon>
        <taxon>Papilionoideae</taxon>
        <taxon>50 kb inversion clade</taxon>
        <taxon>NPAAA clade</taxon>
        <taxon>Hologalegina</taxon>
        <taxon>IRL clade</taxon>
        <taxon>Fabeae</taxon>
        <taxon>Lathyrus</taxon>
    </lineage>
</organism>
<accession>A0A9D4X913</accession>
<gene>
    <name evidence="1" type="ORF">KIW84_040085</name>
</gene>
<dbReference type="Gramene" id="Psat04G0008500-T1">
    <property type="protein sequence ID" value="KAI5414445.1"/>
    <property type="gene ID" value="KIW84_040085"/>
</dbReference>
<proteinExistence type="predicted"/>
<sequence>MVQEMLNALCRHGVEWVILDGLALRLRTSKFCQIPRAWASFFAQTLEVASNQSQFIVKWCLGPLALLRGGPINVGRVKVPTCPDDKMIGPKELINTSEIRRLPYNHQARTAQ</sequence>
<dbReference type="EMBL" id="JAMSHJ010000004">
    <property type="protein sequence ID" value="KAI5414445.1"/>
    <property type="molecule type" value="Genomic_DNA"/>
</dbReference>
<evidence type="ECO:0000313" key="2">
    <source>
        <dbReference type="Proteomes" id="UP001058974"/>
    </source>
</evidence>
<comment type="caution">
    <text evidence="1">The sequence shown here is derived from an EMBL/GenBank/DDBJ whole genome shotgun (WGS) entry which is preliminary data.</text>
</comment>